<evidence type="ECO:0000256" key="1">
    <source>
        <dbReference type="ARBA" id="ARBA00022630"/>
    </source>
</evidence>
<evidence type="ECO:0000256" key="2">
    <source>
        <dbReference type="ARBA" id="ARBA00022643"/>
    </source>
</evidence>
<dbReference type="SUPFAM" id="SSF55469">
    <property type="entry name" value="FMN-dependent nitroreductase-like"/>
    <property type="match status" value="1"/>
</dbReference>
<dbReference type="EMBL" id="FNMZ01000012">
    <property type="protein sequence ID" value="SDX88535.1"/>
    <property type="molecule type" value="Genomic_DNA"/>
</dbReference>
<keyword evidence="1" id="KW-0285">Flavoprotein</keyword>
<accession>A0A1H3FCB9</accession>
<evidence type="ECO:0000313" key="6">
    <source>
        <dbReference type="EMBL" id="SDX88535.1"/>
    </source>
</evidence>
<evidence type="ECO:0000313" key="7">
    <source>
        <dbReference type="Proteomes" id="UP000199118"/>
    </source>
</evidence>
<reference evidence="6 7" key="1">
    <citation type="submission" date="2016-10" db="EMBL/GenBank/DDBJ databases">
        <authorList>
            <person name="de Groot N.N."/>
        </authorList>
    </citation>
    <scope>NUCLEOTIDE SEQUENCE [LARGE SCALE GENOMIC DNA]</scope>
    <source>
        <strain evidence="6 7">DSM 17890</strain>
    </source>
</reference>
<feature type="region of interest" description="Disordered" evidence="4">
    <location>
        <begin position="231"/>
        <end position="262"/>
    </location>
</feature>
<dbReference type="Gene3D" id="3.40.109.10">
    <property type="entry name" value="NADH Oxidase"/>
    <property type="match status" value="1"/>
</dbReference>
<sequence>MTATRFERPGTGAGTGAGAHPGGAAEAEGRGLSVAAAVAQRRSVRAFLPDPVDPAVAERALRRAARAPSGSNMQPWSARIVTGARLDALLAMTAAQRAALPGGEPMDPPFLPAAGPPPEGRARKIRNGELLYGALGIDRSDAAARAAWNEENFRFFGAPLGVFLLIDRQANPWQWLDLGIYLQSVLLLLEEAGLATCPQADWAMHGEAVARHLGAPASRRLVCGIAVGHADPDAPENVYRSERDDPLSGDPDAGPPRPGDLA</sequence>
<evidence type="ECO:0000256" key="4">
    <source>
        <dbReference type="SAM" id="MobiDB-lite"/>
    </source>
</evidence>
<keyword evidence="3" id="KW-0560">Oxidoreductase</keyword>
<proteinExistence type="predicted"/>
<dbReference type="STRING" id="356660.SAMN05444336_11249"/>
<name>A0A1H3FCB9_9RHOB</name>
<dbReference type="InterPro" id="IPR029479">
    <property type="entry name" value="Nitroreductase"/>
</dbReference>
<feature type="region of interest" description="Disordered" evidence="4">
    <location>
        <begin position="1"/>
        <end position="28"/>
    </location>
</feature>
<dbReference type="Proteomes" id="UP000199118">
    <property type="component" value="Unassembled WGS sequence"/>
</dbReference>
<organism evidence="6 7">
    <name type="scientific">Albimonas donghaensis</name>
    <dbReference type="NCBI Taxonomy" id="356660"/>
    <lineage>
        <taxon>Bacteria</taxon>
        <taxon>Pseudomonadati</taxon>
        <taxon>Pseudomonadota</taxon>
        <taxon>Alphaproteobacteria</taxon>
        <taxon>Rhodobacterales</taxon>
        <taxon>Paracoccaceae</taxon>
        <taxon>Albimonas</taxon>
    </lineage>
</organism>
<dbReference type="RefSeq" id="WP_092685174.1">
    <property type="nucleotide sequence ID" value="NZ_FNMZ01000012.1"/>
</dbReference>
<feature type="compositionally biased region" description="Pro residues" evidence="4">
    <location>
        <begin position="253"/>
        <end position="262"/>
    </location>
</feature>
<evidence type="ECO:0000259" key="5">
    <source>
        <dbReference type="Pfam" id="PF00881"/>
    </source>
</evidence>
<keyword evidence="2" id="KW-0288">FMN</keyword>
<dbReference type="PANTHER" id="PTHR23026">
    <property type="entry name" value="NADPH NITROREDUCTASE"/>
    <property type="match status" value="1"/>
</dbReference>
<dbReference type="GO" id="GO:0016491">
    <property type="term" value="F:oxidoreductase activity"/>
    <property type="evidence" value="ECO:0007669"/>
    <property type="project" value="UniProtKB-KW"/>
</dbReference>
<dbReference type="OrthoDB" id="9802510at2"/>
<feature type="domain" description="Nitroreductase" evidence="5">
    <location>
        <begin position="38"/>
        <end position="229"/>
    </location>
</feature>
<dbReference type="AlphaFoldDB" id="A0A1H3FCB9"/>
<gene>
    <name evidence="6" type="ORF">SAMN05444336_11249</name>
</gene>
<protein>
    <submittedName>
        <fullName evidence="6">Nitroreductase</fullName>
    </submittedName>
</protein>
<keyword evidence="7" id="KW-1185">Reference proteome</keyword>
<dbReference type="PANTHER" id="PTHR23026:SF90">
    <property type="entry name" value="IODOTYROSINE DEIODINASE 1"/>
    <property type="match status" value="1"/>
</dbReference>
<evidence type="ECO:0000256" key="3">
    <source>
        <dbReference type="ARBA" id="ARBA00023002"/>
    </source>
</evidence>
<dbReference type="InterPro" id="IPR050627">
    <property type="entry name" value="Nitroreductase/BluB"/>
</dbReference>
<feature type="compositionally biased region" description="Gly residues" evidence="4">
    <location>
        <begin position="11"/>
        <end position="21"/>
    </location>
</feature>
<dbReference type="Pfam" id="PF00881">
    <property type="entry name" value="Nitroreductase"/>
    <property type="match status" value="1"/>
</dbReference>
<dbReference type="InterPro" id="IPR000415">
    <property type="entry name" value="Nitroreductase-like"/>
</dbReference>